<feature type="compositionally biased region" description="Polar residues" evidence="1">
    <location>
        <begin position="102"/>
        <end position="121"/>
    </location>
</feature>
<keyword evidence="3" id="KW-1185">Reference proteome</keyword>
<feature type="region of interest" description="Disordered" evidence="1">
    <location>
        <begin position="97"/>
        <end position="121"/>
    </location>
</feature>
<dbReference type="AlphaFoldDB" id="A0A6A5S362"/>
<dbReference type="Proteomes" id="UP000800082">
    <property type="component" value="Unassembled WGS sequence"/>
</dbReference>
<evidence type="ECO:0000313" key="2">
    <source>
        <dbReference type="EMBL" id="KAF1934373.1"/>
    </source>
</evidence>
<reference evidence="2" key="1">
    <citation type="journal article" date="2020" name="Stud. Mycol.">
        <title>101 Dothideomycetes genomes: a test case for predicting lifestyles and emergence of pathogens.</title>
        <authorList>
            <person name="Haridas S."/>
            <person name="Albert R."/>
            <person name="Binder M."/>
            <person name="Bloem J."/>
            <person name="Labutti K."/>
            <person name="Salamov A."/>
            <person name="Andreopoulos B."/>
            <person name="Baker S."/>
            <person name="Barry K."/>
            <person name="Bills G."/>
            <person name="Bluhm B."/>
            <person name="Cannon C."/>
            <person name="Castanera R."/>
            <person name="Culley D."/>
            <person name="Daum C."/>
            <person name="Ezra D."/>
            <person name="Gonzalez J."/>
            <person name="Henrissat B."/>
            <person name="Kuo A."/>
            <person name="Liang C."/>
            <person name="Lipzen A."/>
            <person name="Lutzoni F."/>
            <person name="Magnuson J."/>
            <person name="Mondo S."/>
            <person name="Nolan M."/>
            <person name="Ohm R."/>
            <person name="Pangilinan J."/>
            <person name="Park H.-J."/>
            <person name="Ramirez L."/>
            <person name="Alfaro M."/>
            <person name="Sun H."/>
            <person name="Tritt A."/>
            <person name="Yoshinaga Y."/>
            <person name="Zwiers L.-H."/>
            <person name="Turgeon B."/>
            <person name="Goodwin S."/>
            <person name="Spatafora J."/>
            <person name="Crous P."/>
            <person name="Grigoriev I."/>
        </authorList>
    </citation>
    <scope>NUCLEOTIDE SEQUENCE</scope>
    <source>
        <strain evidence="2">CBS 183.55</strain>
    </source>
</reference>
<feature type="compositionally biased region" description="Polar residues" evidence="1">
    <location>
        <begin position="215"/>
        <end position="233"/>
    </location>
</feature>
<dbReference type="EMBL" id="ML978956">
    <property type="protein sequence ID" value="KAF1934373.1"/>
    <property type="molecule type" value="Genomic_DNA"/>
</dbReference>
<gene>
    <name evidence="2" type="ORF">M421DRAFT_502</name>
</gene>
<feature type="region of interest" description="Disordered" evidence="1">
    <location>
        <begin position="215"/>
        <end position="246"/>
    </location>
</feature>
<dbReference type="GeneID" id="54352475"/>
<proteinExistence type="predicted"/>
<sequence>MPYMKFSASKVADLSWDSFAAPTPGAEEWQPDPDSVPIAGGLPNPRFNKSPLTQQQKQALKRDKLLSLYLDRPSKNPHHPLFSPPDPVKPVDMASVAPVRSSAPTVRAATTSKPTNGNKGTMETLPAQPLFQRPHTPPTSVASQVSELPVRTSTPVWFRTIEHLLGDDSPPRSTPLVQPVVAKAAALPAPVSRPPHLCKQPQAFRSSAPVATPAFSKNSVAQTDAPQVKTQPINLAEAPPPEATRHTAQELKVLKSLLESFIPKNTASPSQEHERCS</sequence>
<organism evidence="2 3">
    <name type="scientific">Didymella exigua CBS 183.55</name>
    <dbReference type="NCBI Taxonomy" id="1150837"/>
    <lineage>
        <taxon>Eukaryota</taxon>
        <taxon>Fungi</taxon>
        <taxon>Dikarya</taxon>
        <taxon>Ascomycota</taxon>
        <taxon>Pezizomycotina</taxon>
        <taxon>Dothideomycetes</taxon>
        <taxon>Pleosporomycetidae</taxon>
        <taxon>Pleosporales</taxon>
        <taxon>Pleosporineae</taxon>
        <taxon>Didymellaceae</taxon>
        <taxon>Didymella</taxon>
    </lineage>
</organism>
<feature type="region of interest" description="Disordered" evidence="1">
    <location>
        <begin position="19"/>
        <end position="56"/>
    </location>
</feature>
<dbReference type="OrthoDB" id="3799274at2759"/>
<dbReference type="RefSeq" id="XP_033454621.1">
    <property type="nucleotide sequence ID" value="XM_033594807.1"/>
</dbReference>
<name>A0A6A5S362_9PLEO</name>
<protein>
    <submittedName>
        <fullName evidence="2">Uncharacterized protein</fullName>
    </submittedName>
</protein>
<evidence type="ECO:0000313" key="3">
    <source>
        <dbReference type="Proteomes" id="UP000800082"/>
    </source>
</evidence>
<accession>A0A6A5S362</accession>
<evidence type="ECO:0000256" key="1">
    <source>
        <dbReference type="SAM" id="MobiDB-lite"/>
    </source>
</evidence>